<dbReference type="CDD" id="cd00799">
    <property type="entry name" value="INT_Cre_C"/>
    <property type="match status" value="1"/>
</dbReference>
<dbReference type="InterPro" id="IPR013762">
    <property type="entry name" value="Integrase-like_cat_sf"/>
</dbReference>
<dbReference type="Proteomes" id="UP000598271">
    <property type="component" value="Unassembled WGS sequence"/>
</dbReference>
<dbReference type="GO" id="GO:0003677">
    <property type="term" value="F:DNA binding"/>
    <property type="evidence" value="ECO:0007669"/>
    <property type="project" value="UniProtKB-UniRule"/>
</dbReference>
<protein>
    <submittedName>
        <fullName evidence="7">Integrase</fullName>
    </submittedName>
</protein>
<dbReference type="Pfam" id="PF00589">
    <property type="entry name" value="Phage_integrase"/>
    <property type="match status" value="1"/>
</dbReference>
<dbReference type="SUPFAM" id="SSF56349">
    <property type="entry name" value="DNA breaking-rejoining enzymes"/>
    <property type="match status" value="1"/>
</dbReference>
<dbReference type="GO" id="GO:0015074">
    <property type="term" value="P:DNA integration"/>
    <property type="evidence" value="ECO:0007669"/>
    <property type="project" value="UniProtKB-KW"/>
</dbReference>
<dbReference type="InterPro" id="IPR004107">
    <property type="entry name" value="Integrase_SAM-like_N"/>
</dbReference>
<evidence type="ECO:0000259" key="5">
    <source>
        <dbReference type="PROSITE" id="PS51898"/>
    </source>
</evidence>
<dbReference type="GO" id="GO:0006310">
    <property type="term" value="P:DNA recombination"/>
    <property type="evidence" value="ECO:0007669"/>
    <property type="project" value="UniProtKB-KW"/>
</dbReference>
<sequence>MNSKLNVESKSEELPVLVSREELAQQTAAFFARGIEGADNTRKAYQSDIAQLTVWLRHRGLPELPIDPATLAAYISDLAATRKWSTISRRLAAIRQWHRLNGHPNPASDEAVKTVMEGIKRSIGTEPEQSPAFDIEEYKACLARIPTTPTGLRDRALLLAGFAGGFRRSELVALNIESVQFTREGSILSYQGSKTNQYKKKEQKALFFSPDPDTCPVRALQDYMEVLGRNVGPLFVRIRKNEQITEDRLSDKQVARTTKAYLGEDYSAHSLRASFVTIAKLNGADDSQIMQQTKHRTRTMIDRYTRVQQVVKHNAAMKLGL</sequence>
<comment type="caution">
    <text evidence="7">The sequence shown here is derived from an EMBL/GenBank/DDBJ whole genome shotgun (WGS) entry which is preliminary data.</text>
</comment>
<dbReference type="InterPro" id="IPR011010">
    <property type="entry name" value="DNA_brk_join_enz"/>
</dbReference>
<feature type="domain" description="Tyr recombinase" evidence="5">
    <location>
        <begin position="128"/>
        <end position="319"/>
    </location>
</feature>
<evidence type="ECO:0000256" key="1">
    <source>
        <dbReference type="ARBA" id="ARBA00022908"/>
    </source>
</evidence>
<dbReference type="RefSeq" id="WP_189568346.1">
    <property type="nucleotide sequence ID" value="NZ_BMXF01000007.1"/>
</dbReference>
<dbReference type="PANTHER" id="PTHR34605">
    <property type="entry name" value="PHAGE_INTEGRASE DOMAIN-CONTAINING PROTEIN"/>
    <property type="match status" value="1"/>
</dbReference>
<accession>A0A8J3DDP7</accession>
<evidence type="ECO:0000313" key="7">
    <source>
        <dbReference type="EMBL" id="GHB86721.1"/>
    </source>
</evidence>
<evidence type="ECO:0000256" key="4">
    <source>
        <dbReference type="PROSITE-ProRule" id="PRU01248"/>
    </source>
</evidence>
<keyword evidence="8" id="KW-1185">Reference proteome</keyword>
<evidence type="ECO:0000256" key="3">
    <source>
        <dbReference type="ARBA" id="ARBA00023172"/>
    </source>
</evidence>
<organism evidence="7 8">
    <name type="scientific">Persicitalea jodogahamensis</name>
    <dbReference type="NCBI Taxonomy" id="402147"/>
    <lineage>
        <taxon>Bacteria</taxon>
        <taxon>Pseudomonadati</taxon>
        <taxon>Bacteroidota</taxon>
        <taxon>Cytophagia</taxon>
        <taxon>Cytophagales</taxon>
        <taxon>Spirosomataceae</taxon>
        <taxon>Persicitalea</taxon>
    </lineage>
</organism>
<evidence type="ECO:0000259" key="6">
    <source>
        <dbReference type="PROSITE" id="PS51900"/>
    </source>
</evidence>
<keyword evidence="3" id="KW-0233">DNA recombination</keyword>
<dbReference type="Gene3D" id="1.10.443.10">
    <property type="entry name" value="Intergrase catalytic core"/>
    <property type="match status" value="1"/>
</dbReference>
<reference evidence="7 8" key="1">
    <citation type="journal article" date="2014" name="Int. J. Syst. Evol. Microbiol.">
        <title>Complete genome sequence of Corynebacterium casei LMG S-19264T (=DSM 44701T), isolated from a smear-ripened cheese.</title>
        <authorList>
            <consortium name="US DOE Joint Genome Institute (JGI-PGF)"/>
            <person name="Walter F."/>
            <person name="Albersmeier A."/>
            <person name="Kalinowski J."/>
            <person name="Ruckert C."/>
        </authorList>
    </citation>
    <scope>NUCLEOTIDE SEQUENCE [LARGE SCALE GENOMIC DNA]</scope>
    <source>
        <strain evidence="7 8">KCTC 12866</strain>
    </source>
</reference>
<dbReference type="InterPro" id="IPR002104">
    <property type="entry name" value="Integrase_catalytic"/>
</dbReference>
<dbReference type="PROSITE" id="PS51898">
    <property type="entry name" value="TYR_RECOMBINASE"/>
    <property type="match status" value="1"/>
</dbReference>
<evidence type="ECO:0000256" key="2">
    <source>
        <dbReference type="ARBA" id="ARBA00023125"/>
    </source>
</evidence>
<evidence type="ECO:0000313" key="8">
    <source>
        <dbReference type="Proteomes" id="UP000598271"/>
    </source>
</evidence>
<dbReference type="AlphaFoldDB" id="A0A8J3DDP7"/>
<keyword evidence="1" id="KW-0229">DNA integration</keyword>
<dbReference type="Pfam" id="PF02899">
    <property type="entry name" value="Phage_int_SAM_1"/>
    <property type="match status" value="1"/>
</dbReference>
<dbReference type="InterPro" id="IPR052925">
    <property type="entry name" value="Phage_Integrase-like_Recomb"/>
</dbReference>
<name>A0A8J3DDP7_9BACT</name>
<dbReference type="Gene3D" id="1.10.150.130">
    <property type="match status" value="1"/>
</dbReference>
<keyword evidence="2 4" id="KW-0238">DNA-binding</keyword>
<gene>
    <name evidence="7" type="ORF">GCM10007390_48000</name>
</gene>
<dbReference type="InterPro" id="IPR010998">
    <property type="entry name" value="Integrase_recombinase_N"/>
</dbReference>
<dbReference type="PROSITE" id="PS51900">
    <property type="entry name" value="CB"/>
    <property type="match status" value="1"/>
</dbReference>
<dbReference type="SUPFAM" id="SSF47823">
    <property type="entry name" value="lambda integrase-like, N-terminal domain"/>
    <property type="match status" value="1"/>
</dbReference>
<feature type="domain" description="Core-binding (CB)" evidence="6">
    <location>
        <begin position="21"/>
        <end position="102"/>
    </location>
</feature>
<dbReference type="EMBL" id="BMXF01000007">
    <property type="protein sequence ID" value="GHB86721.1"/>
    <property type="molecule type" value="Genomic_DNA"/>
</dbReference>
<dbReference type="PANTHER" id="PTHR34605:SF4">
    <property type="entry name" value="DNA ADENINE METHYLTRANSFERASE"/>
    <property type="match status" value="1"/>
</dbReference>
<dbReference type="InterPro" id="IPR044068">
    <property type="entry name" value="CB"/>
</dbReference>
<proteinExistence type="predicted"/>